<dbReference type="AlphaFoldDB" id="A0AAW1R4Z5"/>
<keyword evidence="3" id="KW-1185">Reference proteome</keyword>
<dbReference type="EMBL" id="JALJOR010000001">
    <property type="protein sequence ID" value="KAK9828717.1"/>
    <property type="molecule type" value="Genomic_DNA"/>
</dbReference>
<evidence type="ECO:0000313" key="2">
    <source>
        <dbReference type="EMBL" id="KAK9828717.1"/>
    </source>
</evidence>
<reference evidence="2 3" key="1">
    <citation type="journal article" date="2024" name="Nat. Commun.">
        <title>Phylogenomics reveals the evolutionary origins of lichenization in chlorophyte algae.</title>
        <authorList>
            <person name="Puginier C."/>
            <person name="Libourel C."/>
            <person name="Otte J."/>
            <person name="Skaloud P."/>
            <person name="Haon M."/>
            <person name="Grisel S."/>
            <person name="Petersen M."/>
            <person name="Berrin J.G."/>
            <person name="Delaux P.M."/>
            <person name="Dal Grande F."/>
            <person name="Keller J."/>
        </authorList>
    </citation>
    <scope>NUCLEOTIDE SEQUENCE [LARGE SCALE GENOMIC DNA]</scope>
    <source>
        <strain evidence="2 3">SAG 2043</strain>
    </source>
</reference>
<feature type="coiled-coil region" evidence="1">
    <location>
        <begin position="78"/>
        <end position="105"/>
    </location>
</feature>
<keyword evidence="1" id="KW-0175">Coiled coil</keyword>
<dbReference type="Proteomes" id="UP001489004">
    <property type="component" value="Unassembled WGS sequence"/>
</dbReference>
<organism evidence="2 3">
    <name type="scientific">[Myrmecia] bisecta</name>
    <dbReference type="NCBI Taxonomy" id="41462"/>
    <lineage>
        <taxon>Eukaryota</taxon>
        <taxon>Viridiplantae</taxon>
        <taxon>Chlorophyta</taxon>
        <taxon>core chlorophytes</taxon>
        <taxon>Trebouxiophyceae</taxon>
        <taxon>Trebouxiales</taxon>
        <taxon>Trebouxiaceae</taxon>
        <taxon>Myrmecia</taxon>
    </lineage>
</organism>
<protein>
    <submittedName>
        <fullName evidence="2">Uncharacterized protein</fullName>
    </submittedName>
</protein>
<evidence type="ECO:0000256" key="1">
    <source>
        <dbReference type="SAM" id="Coils"/>
    </source>
</evidence>
<accession>A0AAW1R4Z5</accession>
<evidence type="ECO:0000313" key="3">
    <source>
        <dbReference type="Proteomes" id="UP001489004"/>
    </source>
</evidence>
<proteinExistence type="predicted"/>
<name>A0AAW1R4Z5_9CHLO</name>
<comment type="caution">
    <text evidence="2">The sequence shown here is derived from an EMBL/GenBank/DDBJ whole genome shotgun (WGS) entry which is preliminary data.</text>
</comment>
<sequence length="190" mass="21573">MAAPVRRAVQRLVSVALRPRTIRTSACVAKLEGPLPRKEGTYWPGLEPIGKPAWHGIDRTTQERGAAEESVYFLREDARLLGELLEKAKHQADELDRRAGQVVREQELDVVKDIVSRYDLSFLEELAHKKPPKLDAADDEVQEKDPLDPQKERELASLKVLFIKYGITDKELDDILKWRASIEPIDTIGD</sequence>
<gene>
    <name evidence="2" type="ORF">WJX72_001694</name>
</gene>